<sequence precursor="true">MKRTNIWLTVVAVLAGTVSAWAGEPGQAKGYKNSIGYTNYVGDLSETPHAHAHAPSVPVPAAAPSQPQHSASYGSQGFTTSCDTACDELYDDGCDSIGRRRYLSGLFGRQSARQGSGRTWGRVEALLWWAEDRDSPALISTNPDFGTRPVVPDVGNAGTSVLFGGQNGIESDMMIGNRIDFGSYLDNDHTYGIGGRVYGLWSGGDSVSVSSNGSGPSYGVPFFDVAAVPPLGPGLGVAIGTFGLLPIGQDLGGGQVVTGNVSATSELDFIGSEVYARALMARTADFRVDLIGGYTFHSLDDSIILQGRSILNNTVAGNLSPQNIYDFRDAFDAENTFHGGQIGFETQVVKGRFMFSSLTKVHLGNMNQRVRISGNSQYETVGGGVLTSGDRGLLVQGNGGVYERDTFTFAPEANVKLGYRVCKCATFNVGYSLMMWSDVALAGNHIDNRIDSTRTEAGLNSPTRTNVPNFEFDTDSFFLHGLDLGLTFTY</sequence>
<dbReference type="Proteomes" id="UP000316770">
    <property type="component" value="Chromosome"/>
</dbReference>
<gene>
    <name evidence="3" type="ORF">Mal33_47160</name>
</gene>
<dbReference type="AlphaFoldDB" id="A0A518J035"/>
<organism evidence="3 4">
    <name type="scientific">Rosistilla oblonga</name>
    <dbReference type="NCBI Taxonomy" id="2527990"/>
    <lineage>
        <taxon>Bacteria</taxon>
        <taxon>Pseudomonadati</taxon>
        <taxon>Planctomycetota</taxon>
        <taxon>Planctomycetia</taxon>
        <taxon>Pirellulales</taxon>
        <taxon>Pirellulaceae</taxon>
        <taxon>Rosistilla</taxon>
    </lineage>
</organism>
<proteinExistence type="predicted"/>
<dbReference type="Pfam" id="PF07585">
    <property type="entry name" value="BBP7"/>
    <property type="match status" value="1"/>
</dbReference>
<keyword evidence="2" id="KW-0732">Signal</keyword>
<accession>A0A518J035</accession>
<dbReference type="EMBL" id="CP036318">
    <property type="protein sequence ID" value="QDV58692.1"/>
    <property type="molecule type" value="Genomic_DNA"/>
</dbReference>
<reference evidence="3 4" key="1">
    <citation type="submission" date="2019-02" db="EMBL/GenBank/DDBJ databases">
        <title>Deep-cultivation of Planctomycetes and their phenomic and genomic characterization uncovers novel biology.</title>
        <authorList>
            <person name="Wiegand S."/>
            <person name="Jogler M."/>
            <person name="Boedeker C."/>
            <person name="Pinto D."/>
            <person name="Vollmers J."/>
            <person name="Rivas-Marin E."/>
            <person name="Kohn T."/>
            <person name="Peeters S.H."/>
            <person name="Heuer A."/>
            <person name="Rast P."/>
            <person name="Oberbeckmann S."/>
            <person name="Bunk B."/>
            <person name="Jeske O."/>
            <person name="Meyerdierks A."/>
            <person name="Storesund J.E."/>
            <person name="Kallscheuer N."/>
            <person name="Luecker S."/>
            <person name="Lage O.M."/>
            <person name="Pohl T."/>
            <person name="Merkel B.J."/>
            <person name="Hornburger P."/>
            <person name="Mueller R.-W."/>
            <person name="Bruemmer F."/>
            <person name="Labrenz M."/>
            <person name="Spormann A.M."/>
            <person name="Op den Camp H."/>
            <person name="Overmann J."/>
            <person name="Amann R."/>
            <person name="Jetten M.S.M."/>
            <person name="Mascher T."/>
            <person name="Medema M.H."/>
            <person name="Devos D.P."/>
            <person name="Kaster A.-K."/>
            <person name="Ovreas L."/>
            <person name="Rohde M."/>
            <person name="Galperin M.Y."/>
            <person name="Jogler C."/>
        </authorList>
    </citation>
    <scope>NUCLEOTIDE SEQUENCE [LARGE SCALE GENOMIC DNA]</scope>
    <source>
        <strain evidence="3 4">Mal33</strain>
    </source>
</reference>
<feature type="compositionally biased region" description="Low complexity" evidence="1">
    <location>
        <begin position="53"/>
        <end position="72"/>
    </location>
</feature>
<feature type="chain" id="PRO_5021807208" evidence="2">
    <location>
        <begin position="23"/>
        <end position="490"/>
    </location>
</feature>
<evidence type="ECO:0000313" key="4">
    <source>
        <dbReference type="Proteomes" id="UP000316770"/>
    </source>
</evidence>
<dbReference type="RefSeq" id="WP_145289289.1">
    <property type="nucleotide sequence ID" value="NZ_CP036318.1"/>
</dbReference>
<dbReference type="InterPro" id="IPR011446">
    <property type="entry name" value="BBP7"/>
</dbReference>
<keyword evidence="4" id="KW-1185">Reference proteome</keyword>
<evidence type="ECO:0000313" key="3">
    <source>
        <dbReference type="EMBL" id="QDV58692.1"/>
    </source>
</evidence>
<feature type="signal peptide" evidence="2">
    <location>
        <begin position="1"/>
        <end position="22"/>
    </location>
</feature>
<evidence type="ECO:0000256" key="2">
    <source>
        <dbReference type="SAM" id="SignalP"/>
    </source>
</evidence>
<name>A0A518J035_9BACT</name>
<protein>
    <submittedName>
        <fullName evidence="3">Uncharacterized protein</fullName>
    </submittedName>
</protein>
<feature type="region of interest" description="Disordered" evidence="1">
    <location>
        <begin position="48"/>
        <end position="74"/>
    </location>
</feature>
<evidence type="ECO:0000256" key="1">
    <source>
        <dbReference type="SAM" id="MobiDB-lite"/>
    </source>
</evidence>